<feature type="compositionally biased region" description="Acidic residues" evidence="1">
    <location>
        <begin position="320"/>
        <end position="334"/>
    </location>
</feature>
<evidence type="ECO:0000313" key="4">
    <source>
        <dbReference type="Proteomes" id="UP000011083"/>
    </source>
</evidence>
<evidence type="ECO:0000313" key="3">
    <source>
        <dbReference type="EMBL" id="ELR23717.1"/>
    </source>
</evidence>
<dbReference type="InterPro" id="IPR012337">
    <property type="entry name" value="RNaseH-like_sf"/>
</dbReference>
<dbReference type="PROSITE" id="PS50994">
    <property type="entry name" value="INTEGRASE"/>
    <property type="match status" value="1"/>
</dbReference>
<dbReference type="EMBL" id="KB007857">
    <property type="protein sequence ID" value="ELR23717.1"/>
    <property type="molecule type" value="Genomic_DNA"/>
</dbReference>
<proteinExistence type="predicted"/>
<reference evidence="3 4" key="1">
    <citation type="journal article" date="2013" name="Genome Biol.">
        <title>Genome of Acanthamoeba castellanii highlights extensive lateral gene transfer and early evolution of tyrosine kinase signaling.</title>
        <authorList>
            <person name="Clarke M."/>
            <person name="Lohan A.J."/>
            <person name="Liu B."/>
            <person name="Lagkouvardos I."/>
            <person name="Roy S."/>
            <person name="Zafar N."/>
            <person name="Bertelli C."/>
            <person name="Schilde C."/>
            <person name="Kianianmomeni A."/>
            <person name="Burglin T.R."/>
            <person name="Frech C."/>
            <person name="Turcotte B."/>
            <person name="Kopec K.O."/>
            <person name="Synnott J.M."/>
            <person name="Choo C."/>
            <person name="Paponov I."/>
            <person name="Finkler A."/>
            <person name="Soon Heng Tan C."/>
            <person name="Hutchins A.P."/>
            <person name="Weinmeier T."/>
            <person name="Rattei T."/>
            <person name="Chu J.S."/>
            <person name="Gimenez G."/>
            <person name="Irimia M."/>
            <person name="Rigden D.J."/>
            <person name="Fitzpatrick D.A."/>
            <person name="Lorenzo-Morales J."/>
            <person name="Bateman A."/>
            <person name="Chiu C.H."/>
            <person name="Tang P."/>
            <person name="Hegemann P."/>
            <person name="Fromm H."/>
            <person name="Raoult D."/>
            <person name="Greub G."/>
            <person name="Miranda-Saavedra D."/>
            <person name="Chen N."/>
            <person name="Nash P."/>
            <person name="Ginger M.L."/>
            <person name="Horn M."/>
            <person name="Schaap P."/>
            <person name="Caler L."/>
            <person name="Loftus B."/>
        </authorList>
    </citation>
    <scope>NUCLEOTIDE SEQUENCE [LARGE SCALE GENOMIC DNA]</scope>
    <source>
        <strain evidence="3 4">Neff</strain>
    </source>
</reference>
<accession>L8HEQ5</accession>
<dbReference type="GO" id="GO:0015074">
    <property type="term" value="P:DNA integration"/>
    <property type="evidence" value="ECO:0007669"/>
    <property type="project" value="InterPro"/>
</dbReference>
<evidence type="ECO:0000256" key="1">
    <source>
        <dbReference type="SAM" id="MobiDB-lite"/>
    </source>
</evidence>
<gene>
    <name evidence="3" type="ORF">ACA1_073620</name>
</gene>
<name>L8HEQ5_ACACF</name>
<dbReference type="VEuPathDB" id="AmoebaDB:ACA1_073620"/>
<organism evidence="3 4">
    <name type="scientific">Acanthamoeba castellanii (strain ATCC 30010 / Neff)</name>
    <dbReference type="NCBI Taxonomy" id="1257118"/>
    <lineage>
        <taxon>Eukaryota</taxon>
        <taxon>Amoebozoa</taxon>
        <taxon>Discosea</taxon>
        <taxon>Longamoebia</taxon>
        <taxon>Centramoebida</taxon>
        <taxon>Acanthamoebidae</taxon>
        <taxon>Acanthamoeba</taxon>
    </lineage>
</organism>
<dbReference type="PANTHER" id="PTHR42648:SF28">
    <property type="entry name" value="TRANSPOSON-ENCODED PROTEIN WITH RIBONUCLEASE H-LIKE AND RETROVIRUS ZINC FINGER-LIKE DOMAINS"/>
    <property type="match status" value="1"/>
</dbReference>
<dbReference type="GO" id="GO:0003676">
    <property type="term" value="F:nucleic acid binding"/>
    <property type="evidence" value="ECO:0007669"/>
    <property type="project" value="InterPro"/>
</dbReference>
<dbReference type="GeneID" id="14924701"/>
<dbReference type="KEGG" id="acan:ACA1_073620"/>
<dbReference type="SUPFAM" id="SSF53098">
    <property type="entry name" value="Ribonuclease H-like"/>
    <property type="match status" value="1"/>
</dbReference>
<dbReference type="Pfam" id="PF00665">
    <property type="entry name" value="rve"/>
    <property type="match status" value="1"/>
</dbReference>
<dbReference type="InterPro" id="IPR036397">
    <property type="entry name" value="RNaseH_sf"/>
</dbReference>
<evidence type="ECO:0000259" key="2">
    <source>
        <dbReference type="PROSITE" id="PS50994"/>
    </source>
</evidence>
<dbReference type="RefSeq" id="XP_004353245.1">
    <property type="nucleotide sequence ID" value="XM_004353193.1"/>
</dbReference>
<dbReference type="InterPro" id="IPR001584">
    <property type="entry name" value="Integrase_cat-core"/>
</dbReference>
<dbReference type="InterPro" id="IPR039537">
    <property type="entry name" value="Retrotran_Ty1/copia-like"/>
</dbReference>
<dbReference type="STRING" id="1257118.L8HEQ5"/>
<feature type="region of interest" description="Disordered" evidence="1">
    <location>
        <begin position="302"/>
        <end position="339"/>
    </location>
</feature>
<dbReference type="OMA" id="WDANHAG"/>
<protein>
    <submittedName>
        <fullName evidence="3">Integrase core domain containing protein</fullName>
    </submittedName>
</protein>
<feature type="domain" description="Integrase catalytic" evidence="2">
    <location>
        <begin position="1"/>
        <end position="160"/>
    </location>
</feature>
<dbReference type="Gene3D" id="3.30.420.10">
    <property type="entry name" value="Ribonuclease H-like superfamily/Ribonuclease H"/>
    <property type="match status" value="1"/>
</dbReference>
<dbReference type="Proteomes" id="UP000011083">
    <property type="component" value="Unassembled WGS sequence"/>
</dbReference>
<sequence length="437" mass="47916">MEQLHTDVCRPFPITTKTSKHYFISIINNTTHFTVIITIHKKSNIKAMLHSHLAATPADLKCQHLHSDQGGKYTSEQVQELLCTTSIIHKATSSHTPEHNGIAKQFNRTIVEMVQCMLHNSGLAQCYWGEALHTTTAIYNHLPTNANNGASPLDQWDANHAGALKDMHQFRAKVEVLVLPSKRTKLSVHTHTGVYLRPADSGTSNHQVLVQGHILMTCKVVFPYNTHDMLMGDDMSIAVAPAIVNPLAKEANVGSALQWASIDQSTTLAPSVLGASGSAETSPPHSPSQVELSIIEWTPQGELPMQVKPPDPLTPPDMPVMDDDPTLKESEEEEHAAPPSLEANDIVVAVKKKWPMPKKPPAHKRKKNTKFYNDDFCAFTAEVLQALDVSDSACTPNSYNEAVALPEAAEWIKAMKAKYGTLDCNGMFELALLPVGL</sequence>
<dbReference type="AlphaFoldDB" id="L8HEQ5"/>
<dbReference type="PANTHER" id="PTHR42648">
    <property type="entry name" value="TRANSPOSASE, PUTATIVE-RELATED"/>
    <property type="match status" value="1"/>
</dbReference>
<dbReference type="OrthoDB" id="115473at2759"/>
<feature type="compositionally biased region" description="Pro residues" evidence="1">
    <location>
        <begin position="307"/>
        <end position="318"/>
    </location>
</feature>
<keyword evidence="4" id="KW-1185">Reference proteome</keyword>